<name>A0ABQ2FZ12_9DEIO</name>
<dbReference type="Proteomes" id="UP000639973">
    <property type="component" value="Unassembled WGS sequence"/>
</dbReference>
<evidence type="ECO:0000313" key="2">
    <source>
        <dbReference type="EMBL" id="GGL66841.1"/>
    </source>
</evidence>
<sequence length="187" mass="20731">MKRKTFDLRPWARVTDSAQTVLAVPGYVIVDFTARTVIRPLEVSRPGTGLCHRILDHGYRWVRCHPTGAGEGVMGAALTVQLDAAGQPVQFYVDIHGGEGVQEDGLPWHDDLYLDVVGDPDEAARWTITATEIIDADELEEAVQAGLVTPELAAQTWTHARQIEELLRAGTYPPVDVLRRYVEDPYT</sequence>
<keyword evidence="3" id="KW-1185">Reference proteome</keyword>
<evidence type="ECO:0000313" key="3">
    <source>
        <dbReference type="Proteomes" id="UP000639973"/>
    </source>
</evidence>
<dbReference type="Gene3D" id="2.40.380.10">
    <property type="entry name" value="FomD-like"/>
    <property type="match status" value="1"/>
</dbReference>
<feature type="domain" description="DUF402" evidence="1">
    <location>
        <begin position="80"/>
        <end position="171"/>
    </location>
</feature>
<dbReference type="RefSeq" id="WP_188967941.1">
    <property type="nucleotide sequence ID" value="NZ_BMOL01000001.1"/>
</dbReference>
<dbReference type="InterPro" id="IPR007295">
    <property type="entry name" value="DUF402"/>
</dbReference>
<protein>
    <recommendedName>
        <fullName evidence="1">DUF402 domain-containing protein</fullName>
    </recommendedName>
</protein>
<dbReference type="Pfam" id="PF04167">
    <property type="entry name" value="DUF402"/>
    <property type="match status" value="1"/>
</dbReference>
<comment type="caution">
    <text evidence="2">The sequence shown here is derived from an EMBL/GenBank/DDBJ whole genome shotgun (WGS) entry which is preliminary data.</text>
</comment>
<dbReference type="EMBL" id="BMOL01000001">
    <property type="protein sequence ID" value="GGL66841.1"/>
    <property type="molecule type" value="Genomic_DNA"/>
</dbReference>
<proteinExistence type="predicted"/>
<organism evidence="2 3">
    <name type="scientific">Deinococcus aerolatus</name>
    <dbReference type="NCBI Taxonomy" id="522487"/>
    <lineage>
        <taxon>Bacteria</taxon>
        <taxon>Thermotogati</taxon>
        <taxon>Deinococcota</taxon>
        <taxon>Deinococci</taxon>
        <taxon>Deinococcales</taxon>
        <taxon>Deinococcaceae</taxon>
        <taxon>Deinococcus</taxon>
    </lineage>
</organism>
<dbReference type="PANTHER" id="PTHR41271:SF1">
    <property type="entry name" value="DUF402 DOMAIN-CONTAINING PROTEIN"/>
    <property type="match status" value="1"/>
</dbReference>
<gene>
    <name evidence="2" type="ORF">GCM10010840_00960</name>
</gene>
<evidence type="ECO:0000259" key="1">
    <source>
        <dbReference type="Pfam" id="PF04167"/>
    </source>
</evidence>
<dbReference type="PANTHER" id="PTHR41271">
    <property type="entry name" value="DUF402 DOMAIN-CONTAINING PROTEIN"/>
    <property type="match status" value="1"/>
</dbReference>
<dbReference type="InterPro" id="IPR035930">
    <property type="entry name" value="FomD-like_sf"/>
</dbReference>
<dbReference type="SUPFAM" id="SSF159234">
    <property type="entry name" value="FomD-like"/>
    <property type="match status" value="1"/>
</dbReference>
<accession>A0ABQ2FZ12</accession>
<reference evidence="3" key="1">
    <citation type="journal article" date="2019" name="Int. J. Syst. Evol. Microbiol.">
        <title>The Global Catalogue of Microorganisms (GCM) 10K type strain sequencing project: providing services to taxonomists for standard genome sequencing and annotation.</title>
        <authorList>
            <consortium name="The Broad Institute Genomics Platform"/>
            <consortium name="The Broad Institute Genome Sequencing Center for Infectious Disease"/>
            <person name="Wu L."/>
            <person name="Ma J."/>
        </authorList>
    </citation>
    <scope>NUCLEOTIDE SEQUENCE [LARGE SCALE GENOMIC DNA]</scope>
    <source>
        <strain evidence="3">JCM 15442</strain>
    </source>
</reference>